<reference evidence="2" key="2">
    <citation type="submission" date="2019-10" db="EMBL/GenBank/DDBJ databases">
        <title>Conservation and host-specific expression of non-tandemly repeated heterogenous ribosome RNA gene in arbuscular mycorrhizal fungi.</title>
        <authorList>
            <person name="Maeda T."/>
            <person name="Kobayashi Y."/>
            <person name="Nakagawa T."/>
            <person name="Ezawa T."/>
            <person name="Yamaguchi K."/>
            <person name="Bino T."/>
            <person name="Nishimoto Y."/>
            <person name="Shigenobu S."/>
            <person name="Kawaguchi M."/>
        </authorList>
    </citation>
    <scope>NUCLEOTIDE SEQUENCE</scope>
    <source>
        <strain evidence="2">HR1</strain>
    </source>
</reference>
<protein>
    <recommendedName>
        <fullName evidence="4">F-box domain-containing protein</fullName>
    </recommendedName>
</protein>
<dbReference type="STRING" id="94130.A0A2Z6QDD8"/>
<gene>
    <name evidence="2" type="ORF">RCL2_000034000</name>
    <name evidence="1" type="ORF">RclHR1_14770004</name>
</gene>
<reference evidence="1 3" key="1">
    <citation type="submission" date="2017-11" db="EMBL/GenBank/DDBJ databases">
        <title>The genome of Rhizophagus clarus HR1 reveals common genetic basis of auxotrophy among arbuscular mycorrhizal fungi.</title>
        <authorList>
            <person name="Kobayashi Y."/>
        </authorList>
    </citation>
    <scope>NUCLEOTIDE SEQUENCE [LARGE SCALE GENOMIC DNA]</scope>
    <source>
        <strain evidence="1 3">HR1</strain>
    </source>
</reference>
<keyword evidence="3" id="KW-1185">Reference proteome</keyword>
<sequence length="543" mass="63969">MSHSKIFSGDLPELIYEVIKYFRNDFSTLYSCILVNRLWCRLAIPLLWEDPFSIPTKNYKFIYVYLHNLNDDLKTKLNEYEINFNLLHSNTLFNYPSFIKYLNTCKIISSIEKWSEDDVGTLKSKNRNSHLVSDFRRLIQMSLFKTFNENEVKLHTLDFEIFNFESYNSYYDDIIEFILDNPTFIHNVKNLKLYIGLSSGFSYLNTSFGFSYCHTTGNKYTLQIKDRILQIVKLQQNLKKIFLSFNSLPLYQPLLLSKGSNCSNTLNTIIFYYVNFKSTINLDKVFEQLNVLESIHIVYCFSLNTAFIQQIINLTKPFKLKSLFINEGSQIDESLQLLLQKSGNYLENFGFGYGSDLFLRQQILKSVIEYSKNIKYLEIFEVGNQIDYLIFDLIESIKQNLNYLSITAIKASRLCDNSSIILQNLGRVLPNKLEYLSLTLNANINDFRLFLDSSNAFIKKLLIKSTMRNKIDEMLPYVKDYLVKKKRVKYLAIKETFFLSFLEDNKELFYLNDIVQEFALNNVIVRRYNDLSIYICQFISKLH</sequence>
<organism evidence="1 3">
    <name type="scientific">Rhizophagus clarus</name>
    <dbReference type="NCBI Taxonomy" id="94130"/>
    <lineage>
        <taxon>Eukaryota</taxon>
        <taxon>Fungi</taxon>
        <taxon>Fungi incertae sedis</taxon>
        <taxon>Mucoromycota</taxon>
        <taxon>Glomeromycotina</taxon>
        <taxon>Glomeromycetes</taxon>
        <taxon>Glomerales</taxon>
        <taxon>Glomeraceae</taxon>
        <taxon>Rhizophagus</taxon>
    </lineage>
</organism>
<evidence type="ECO:0000313" key="1">
    <source>
        <dbReference type="EMBL" id="GBB88220.1"/>
    </source>
</evidence>
<dbReference type="OrthoDB" id="2373260at2759"/>
<dbReference type="EMBL" id="BEXD01000532">
    <property type="protein sequence ID" value="GBB88220.1"/>
    <property type="molecule type" value="Genomic_DNA"/>
</dbReference>
<proteinExistence type="predicted"/>
<dbReference type="AlphaFoldDB" id="A0A2Z6QDD8"/>
<dbReference type="Proteomes" id="UP000615446">
    <property type="component" value="Unassembled WGS sequence"/>
</dbReference>
<dbReference type="EMBL" id="BLAL01000004">
    <property type="protein sequence ID" value="GES72793.1"/>
    <property type="molecule type" value="Genomic_DNA"/>
</dbReference>
<accession>A0A2Z6QDD8</accession>
<dbReference type="Proteomes" id="UP000247702">
    <property type="component" value="Unassembled WGS sequence"/>
</dbReference>
<evidence type="ECO:0000313" key="2">
    <source>
        <dbReference type="EMBL" id="GES72793.1"/>
    </source>
</evidence>
<name>A0A2Z6QDD8_9GLOM</name>
<comment type="caution">
    <text evidence="1">The sequence shown here is derived from an EMBL/GenBank/DDBJ whole genome shotgun (WGS) entry which is preliminary data.</text>
</comment>
<evidence type="ECO:0008006" key="4">
    <source>
        <dbReference type="Google" id="ProtNLM"/>
    </source>
</evidence>
<evidence type="ECO:0000313" key="3">
    <source>
        <dbReference type="Proteomes" id="UP000247702"/>
    </source>
</evidence>